<protein>
    <submittedName>
        <fullName evidence="3">Uncharacterized protein LOC112680910</fullName>
    </submittedName>
</protein>
<keyword evidence="2" id="KW-1185">Reference proteome</keyword>
<organism evidence="1">
    <name type="scientific">Sipha flava</name>
    <name type="common">yellow sugarcane aphid</name>
    <dbReference type="NCBI Taxonomy" id="143950"/>
    <lineage>
        <taxon>Eukaryota</taxon>
        <taxon>Metazoa</taxon>
        <taxon>Ecdysozoa</taxon>
        <taxon>Arthropoda</taxon>
        <taxon>Hexapoda</taxon>
        <taxon>Insecta</taxon>
        <taxon>Pterygota</taxon>
        <taxon>Neoptera</taxon>
        <taxon>Paraneoptera</taxon>
        <taxon>Hemiptera</taxon>
        <taxon>Sternorrhyncha</taxon>
        <taxon>Aphidomorpha</taxon>
        <taxon>Aphidoidea</taxon>
        <taxon>Aphididae</taxon>
        <taxon>Sipha</taxon>
    </lineage>
</organism>
<gene>
    <name evidence="3" type="primary">LOC112680910</name>
    <name evidence="1" type="ORF">g.150585</name>
</gene>
<dbReference type="GeneID" id="112680910"/>
<reference evidence="3" key="2">
    <citation type="submission" date="2025-04" db="UniProtKB">
        <authorList>
            <consortium name="RefSeq"/>
        </authorList>
    </citation>
    <scope>IDENTIFICATION</scope>
    <source>
        <tissue evidence="3">Whole body</tissue>
    </source>
</reference>
<name>A0A2S2R7D3_9HEMI</name>
<dbReference type="EMBL" id="GGMS01016671">
    <property type="protein sequence ID" value="MBY85874.1"/>
    <property type="molecule type" value="Transcribed_RNA"/>
</dbReference>
<evidence type="ECO:0000313" key="1">
    <source>
        <dbReference type="EMBL" id="MBY85874.1"/>
    </source>
</evidence>
<reference evidence="1" key="1">
    <citation type="submission" date="2018-04" db="EMBL/GenBank/DDBJ databases">
        <title>Transcriptome assembly of Sipha flava.</title>
        <authorList>
            <person name="Scully E.D."/>
            <person name="Geib S.M."/>
            <person name="Palmer N.A."/>
            <person name="Koch K."/>
            <person name="Bradshaw J."/>
            <person name="Heng-Moss T."/>
            <person name="Sarath G."/>
        </authorList>
    </citation>
    <scope>NUCLEOTIDE SEQUENCE</scope>
</reference>
<dbReference type="OrthoDB" id="6626133at2759"/>
<evidence type="ECO:0000313" key="3">
    <source>
        <dbReference type="RefSeq" id="XP_025406937.1"/>
    </source>
</evidence>
<dbReference type="Proteomes" id="UP000694846">
    <property type="component" value="Unplaced"/>
</dbReference>
<dbReference type="AlphaFoldDB" id="A0A2S2R7D3"/>
<dbReference type="RefSeq" id="XP_025406937.1">
    <property type="nucleotide sequence ID" value="XM_025551152.1"/>
</dbReference>
<sequence length="116" mass="13667">MDKIEKFIENENTSVLDENVNLMTVKQDGYNFTFKCPVNNGKDYWVLQHYKMKDIKDIPVNDRWKHSNCSIKVYTSNDNTRDVNISNEFTNLIEIIAGRFTSDPDKKVTKRKNEKT</sequence>
<evidence type="ECO:0000313" key="2">
    <source>
        <dbReference type="Proteomes" id="UP000694846"/>
    </source>
</evidence>
<proteinExistence type="predicted"/>
<accession>A0A2S2R7D3</accession>